<evidence type="ECO:0000259" key="1">
    <source>
        <dbReference type="SMART" id="SM00460"/>
    </source>
</evidence>
<dbReference type="InterPro" id="IPR038765">
    <property type="entry name" value="Papain-like_cys_pep_sf"/>
</dbReference>
<comment type="caution">
    <text evidence="2">The sequence shown here is derived from an EMBL/GenBank/DDBJ whole genome shotgun (WGS) entry which is preliminary data.</text>
</comment>
<dbReference type="PANTHER" id="PTHR33490:SF12">
    <property type="entry name" value="BLL5557 PROTEIN"/>
    <property type="match status" value="1"/>
</dbReference>
<dbReference type="SUPFAM" id="SSF54001">
    <property type="entry name" value="Cysteine proteinases"/>
    <property type="match status" value="1"/>
</dbReference>
<evidence type="ECO:0000313" key="2">
    <source>
        <dbReference type="EMBL" id="NIJ24109.1"/>
    </source>
</evidence>
<reference evidence="2 3" key="1">
    <citation type="submission" date="2020-03" db="EMBL/GenBank/DDBJ databases">
        <title>Genomic Encyclopedia of Type Strains, Phase IV (KMG-IV): sequencing the most valuable type-strain genomes for metagenomic binning, comparative biology and taxonomic classification.</title>
        <authorList>
            <person name="Goeker M."/>
        </authorList>
    </citation>
    <scope>NUCLEOTIDE SEQUENCE [LARGE SCALE GENOMIC DNA]</scope>
    <source>
        <strain evidence="2 3">DSM 22753</strain>
    </source>
</reference>
<sequence>MKLSIQSTLDYRFEQPTDLLLQVEAAIIPEQVVTDAFIELSPTEHFARVVGHDQIGDRIWLRVAERLTVHYRAVVTTQRLLADISALRQVPMHLLPGETVEYLMPSRFCQSDQCQHFVDGEFAGLEGGARIDAIRAWVEDKFSYVPGSTTAETTALDTFVKREGVCRDYAHAVVTLARACGVPARYVSAYALGVEPQDFHAVAEVFLDGAWHLVDATGMAQAAGIAKIGVGRDAADVSFLTAYGQSQYLNQQVWVSGE</sequence>
<dbReference type="RefSeq" id="WP_140046501.1">
    <property type="nucleotide sequence ID" value="NZ_BAAAEV010000001.1"/>
</dbReference>
<dbReference type="Proteomes" id="UP000788153">
    <property type="component" value="Unassembled WGS sequence"/>
</dbReference>
<gene>
    <name evidence="2" type="ORF">FHT01_001651</name>
</gene>
<dbReference type="InterPro" id="IPR002931">
    <property type="entry name" value="Transglutaminase-like"/>
</dbReference>
<proteinExistence type="predicted"/>
<evidence type="ECO:0000313" key="3">
    <source>
        <dbReference type="Proteomes" id="UP000788153"/>
    </source>
</evidence>
<keyword evidence="3" id="KW-1185">Reference proteome</keyword>
<protein>
    <submittedName>
        <fullName evidence="2">Transglutaminase-like putative cysteine protease</fullName>
    </submittedName>
</protein>
<dbReference type="PANTHER" id="PTHR33490">
    <property type="entry name" value="BLR5614 PROTEIN-RELATED"/>
    <property type="match status" value="1"/>
</dbReference>
<dbReference type="Gene3D" id="2.60.40.2250">
    <property type="match status" value="1"/>
</dbReference>
<accession>A0ABX0U301</accession>
<dbReference type="SMART" id="SM00460">
    <property type="entry name" value="TGc"/>
    <property type="match status" value="1"/>
</dbReference>
<organism evidence="2 3">
    <name type="scientific">Sphingomonas japonica</name>
    <dbReference type="NCBI Taxonomy" id="511662"/>
    <lineage>
        <taxon>Bacteria</taxon>
        <taxon>Pseudomonadati</taxon>
        <taxon>Pseudomonadota</taxon>
        <taxon>Alphaproteobacteria</taxon>
        <taxon>Sphingomonadales</taxon>
        <taxon>Sphingomonadaceae</taxon>
        <taxon>Sphingomonas</taxon>
    </lineage>
</organism>
<dbReference type="Gene3D" id="3.10.620.30">
    <property type="match status" value="1"/>
</dbReference>
<name>A0ABX0U301_9SPHN</name>
<feature type="domain" description="Transglutaminase-like" evidence="1">
    <location>
        <begin position="158"/>
        <end position="218"/>
    </location>
</feature>
<dbReference type="Pfam" id="PF01841">
    <property type="entry name" value="Transglut_core"/>
    <property type="match status" value="1"/>
</dbReference>
<dbReference type="EMBL" id="JAASQP010000001">
    <property type="protein sequence ID" value="NIJ24109.1"/>
    <property type="molecule type" value="Genomic_DNA"/>
</dbReference>